<proteinExistence type="predicted"/>
<dbReference type="Proteomes" id="UP000509346">
    <property type="component" value="Chromosome"/>
</dbReference>
<name>A0A7D5TT06_9EURY</name>
<gene>
    <name evidence="1" type="ORF">HZS54_04900</name>
</gene>
<sequence length="252" mass="28861">MTGDIERIDTDDALASYLYRVDDRNGYFYSTVREVTAKLDIELVGVAVRYRGDQFKSAESLDQFRENVSRLAIEAYWFDDPIPTDGRIAEFLYRADWSDDAHLYAATRQEREVTRHELVGVVTRPPRETVETTSWGREDFEENVADVADEVVWFETDDATDPVESVLDELDRLDNSHDPTVAIFDGHEDRAVVAKVGDGYHMLSSALLYAREVTVEDIRVAWDRHGEPRTIPLSTQSDRFDAADFREVADLE</sequence>
<dbReference type="KEGG" id="hpel:HZS54_04900"/>
<dbReference type="GeneID" id="56081903"/>
<accession>A0A7D5TT06</accession>
<protein>
    <submittedName>
        <fullName evidence="1">Uncharacterized protein</fullName>
    </submittedName>
</protein>
<reference evidence="1 2" key="1">
    <citation type="submission" date="2020-07" db="EMBL/GenBank/DDBJ databases">
        <title>Halosimplex litoreum sp. nov. and Halosimplex rubrum sp. nov., isolated from different salt environments.</title>
        <authorList>
            <person name="Cui H."/>
        </authorList>
    </citation>
    <scope>NUCLEOTIDE SEQUENCE [LARGE SCALE GENOMIC DNA]</scope>
    <source>
        <strain evidence="1 2">R2</strain>
    </source>
</reference>
<dbReference type="AlphaFoldDB" id="A0A7D5TT06"/>
<dbReference type="EMBL" id="CP058909">
    <property type="protein sequence ID" value="QLH81014.1"/>
    <property type="molecule type" value="Genomic_DNA"/>
</dbReference>
<evidence type="ECO:0000313" key="1">
    <source>
        <dbReference type="EMBL" id="QLH81014.1"/>
    </source>
</evidence>
<organism evidence="1 2">
    <name type="scientific">Halosimplex pelagicum</name>
    <dbReference type="NCBI Taxonomy" id="869886"/>
    <lineage>
        <taxon>Archaea</taxon>
        <taxon>Methanobacteriati</taxon>
        <taxon>Methanobacteriota</taxon>
        <taxon>Stenosarchaea group</taxon>
        <taxon>Halobacteria</taxon>
        <taxon>Halobacteriales</taxon>
        <taxon>Haloarculaceae</taxon>
        <taxon>Halosimplex</taxon>
    </lineage>
</organism>
<keyword evidence="2" id="KW-1185">Reference proteome</keyword>
<evidence type="ECO:0000313" key="2">
    <source>
        <dbReference type="Proteomes" id="UP000509346"/>
    </source>
</evidence>
<dbReference type="RefSeq" id="WP_179920827.1">
    <property type="nucleotide sequence ID" value="NZ_CP058909.1"/>
</dbReference>
<dbReference type="OrthoDB" id="193821at2157"/>